<dbReference type="Pfam" id="PF03135">
    <property type="entry name" value="CagE_TrbE_VirB"/>
    <property type="match status" value="1"/>
</dbReference>
<reference evidence="6" key="1">
    <citation type="submission" date="2023-07" db="EMBL/GenBank/DDBJ databases">
        <authorList>
            <person name="Colorado M.A."/>
            <person name="Villamil L.M."/>
            <person name="Melo J.F."/>
            <person name="Rodriguez J.A."/>
            <person name="Ruiz R.Y."/>
        </authorList>
    </citation>
    <scope>NUCLEOTIDE SEQUENCE [LARGE SCALE GENOMIC DNA]</scope>
    <source>
        <strain evidence="6">C33</strain>
    </source>
</reference>
<dbReference type="Pfam" id="PF19044">
    <property type="entry name" value="P-loop_TraG"/>
    <property type="match status" value="1"/>
</dbReference>
<evidence type="ECO:0000259" key="4">
    <source>
        <dbReference type="SMART" id="SM00382"/>
    </source>
</evidence>
<evidence type="ECO:0000256" key="3">
    <source>
        <dbReference type="ARBA" id="ARBA00022840"/>
    </source>
</evidence>
<dbReference type="SMART" id="SM00382">
    <property type="entry name" value="AAA"/>
    <property type="match status" value="1"/>
</dbReference>
<dbReference type="CDD" id="cd01127">
    <property type="entry name" value="TrwB_TraG_TraD_VirD4"/>
    <property type="match status" value="1"/>
</dbReference>
<accession>A0ABU4WEV5</accession>
<dbReference type="InterPro" id="IPR018145">
    <property type="entry name" value="CagE_TrbE_VirB_cntrl_dom"/>
</dbReference>
<dbReference type="InterPro" id="IPR003593">
    <property type="entry name" value="AAA+_ATPase"/>
</dbReference>
<dbReference type="PANTHER" id="PTHR30121:SF12">
    <property type="entry name" value="TYPE IV SECRETION SYSTEM PROTEIN CAGE"/>
    <property type="match status" value="1"/>
</dbReference>
<organism evidence="5 6">
    <name type="scientific">Candidatus Cetobacterium colombiensis</name>
    <dbReference type="NCBI Taxonomy" id="3073100"/>
    <lineage>
        <taxon>Bacteria</taxon>
        <taxon>Fusobacteriati</taxon>
        <taxon>Fusobacteriota</taxon>
        <taxon>Fusobacteriia</taxon>
        <taxon>Fusobacteriales</taxon>
        <taxon>Fusobacteriaceae</taxon>
        <taxon>Cetobacterium</taxon>
    </lineage>
</organism>
<feature type="domain" description="AAA+ ATPase" evidence="4">
    <location>
        <begin position="439"/>
        <end position="693"/>
    </location>
</feature>
<evidence type="ECO:0000256" key="1">
    <source>
        <dbReference type="ARBA" id="ARBA00006512"/>
    </source>
</evidence>
<keyword evidence="2" id="KW-0547">Nucleotide-binding</keyword>
<dbReference type="PANTHER" id="PTHR30121">
    <property type="entry name" value="UNCHARACTERIZED PROTEIN YJGR-RELATED"/>
    <property type="match status" value="1"/>
</dbReference>
<sequence>MIREYKKLKDRLSYYVPWVLLVDEGVVLNKNGTLEKTFRYRGKDLDNATEEELEYIVTKINNVIKRFDSGWSIFIEARRKRSDSYVKNSSHILGLQIIDEEGYKHFQSGSHFESEYYLTFVYLTPLDNRKKLGEFFVKRKISRKNNLDEVVEKFKKECGEIYELLNEIFLEIYPLNDEETYTYLHSCVSQYEMARVKIPTVPNYMGNYLCDTPMIGGLKPQLGEKHMRTISILDFPQYTETGFFDRLNHLNIEYRWVTRFLALGKQESLSILKGIWNTTFQGRLSFFQRVLNEFTNGEKHLNENRDALEKAEGIDDQMNLVRGDYLSQGYYTCTIVVLDSDFHEVERKAELICKTINDMGFVAVIEGVNGVEAYLGSNPGDIYHNIRRPILNSITLSHLIPLNSVWAGDKENKHLKVDSLIYTETERSTPFRFNLHVGDVGHTCIVGPTGAGKSVLLGAIASHFFRYDNSNVYFFDKDGSSRVLTYSMGGHFYDLGEENLSFQPIGDVDCEMELMWANDWIIEIFIQEGIELTPLQKDKIWEALKLLGTTPKEFRTLTAFSNYLSDTTLKEALSNYMITGALGRYFDSDKESIRYDRWQVFEMGKIFNNKQALIPLLNYLFHKIERRLDGSPSLIILDECWMFFDNEMFSNKIREWLKVLRKKNTSVVFATQELGDILNSKLFTTILDACKTKIFLPNVNAQGENYIPIYEKFGLNKREVEIIAISTPKKEYYLKSEVGARKFSLALREKSLKLLASSSQENQNLALEIYKRCGNRDEFTKEFLNLKDGEV</sequence>
<dbReference type="Gene3D" id="3.40.50.300">
    <property type="entry name" value="P-loop containing nucleotide triphosphate hydrolases"/>
    <property type="match status" value="2"/>
</dbReference>
<comment type="caution">
    <text evidence="5">The sequence shown here is derived from an EMBL/GenBank/DDBJ whole genome shotgun (WGS) entry which is preliminary data.</text>
</comment>
<dbReference type="EMBL" id="JAVIKH010000020">
    <property type="protein sequence ID" value="MDX8337101.1"/>
    <property type="molecule type" value="Genomic_DNA"/>
</dbReference>
<keyword evidence="6" id="KW-1185">Reference proteome</keyword>
<dbReference type="Proteomes" id="UP001279681">
    <property type="component" value="Unassembled WGS sequence"/>
</dbReference>
<dbReference type="RefSeq" id="WP_320314455.1">
    <property type="nucleotide sequence ID" value="NZ_JAVIKH010000020.1"/>
</dbReference>
<evidence type="ECO:0000313" key="5">
    <source>
        <dbReference type="EMBL" id="MDX8337101.1"/>
    </source>
</evidence>
<dbReference type="SUPFAM" id="SSF52540">
    <property type="entry name" value="P-loop containing nucleoside triphosphate hydrolases"/>
    <property type="match status" value="1"/>
</dbReference>
<protein>
    <submittedName>
        <fullName evidence="5">ATPase</fullName>
    </submittedName>
</protein>
<dbReference type="InterPro" id="IPR051162">
    <property type="entry name" value="T4SS_component"/>
</dbReference>
<evidence type="ECO:0000256" key="2">
    <source>
        <dbReference type="ARBA" id="ARBA00022741"/>
    </source>
</evidence>
<proteinExistence type="inferred from homology"/>
<evidence type="ECO:0000313" key="6">
    <source>
        <dbReference type="Proteomes" id="UP001279681"/>
    </source>
</evidence>
<name>A0ABU4WEV5_9FUSO</name>
<dbReference type="InterPro" id="IPR043964">
    <property type="entry name" value="P-loop_TraG"/>
</dbReference>
<gene>
    <name evidence="5" type="ORF">RFV38_11475</name>
</gene>
<dbReference type="InterPro" id="IPR027417">
    <property type="entry name" value="P-loop_NTPase"/>
</dbReference>
<keyword evidence="3" id="KW-0067">ATP-binding</keyword>
<comment type="similarity">
    <text evidence="1">Belongs to the TrbE/VirB4 family.</text>
</comment>